<dbReference type="PANTHER" id="PTHR38340:SF1">
    <property type="entry name" value="S-LAYER PROTEIN"/>
    <property type="match status" value="1"/>
</dbReference>
<dbReference type="Pfam" id="PF06594">
    <property type="entry name" value="HCBP_related"/>
    <property type="match status" value="4"/>
</dbReference>
<feature type="region of interest" description="Disordered" evidence="4">
    <location>
        <begin position="2921"/>
        <end position="2941"/>
    </location>
</feature>
<comment type="subcellular location">
    <subcellularLocation>
        <location evidence="1">Secreted</location>
    </subcellularLocation>
</comment>
<keyword evidence="3" id="KW-0106">Calcium</keyword>
<sequence>MSTIQDAYWNALLADATYALLANVENKSGDALRDLLKERMTEPLANHIATNFSLVTHIETDDVTGSGFDATVWRRSDGKIYVSMQGTTGLQDFLTDAQLAITGNGRDQIAAMANWWFKITTPVGQTARQISVEQVEVGRDPFGLPIMQAQLKEVPGVAGAGKVSAADLAGGIEVNGHSLGGYLASAFTRLFGAQAHVTHTSTFNSAGFAPGSEAVFAQWQSAIGPGYGLGRYPNASEQTNYFAEKGLNVTTNTFWFSQVGKRVSIFNEGGAGVPNHFIYKLTDSLALTVAMEKLDPSITIERASTMFAAGSNQMAGSLEGVLDGLRRLLLGPASANTPAGDAGDNPNSRVSFHTNLGDLGKSALVTALQGKVRFETSGAALGSKARTDFGALAALLTLSPVWVAGNGTDDAALNAVWASAAWSTQQGQWLADKGLSASQREAGQATFSDEWIADRAAMLGALMRYNTTDASGGVVRSQAQGAYQIIYSDATTSTTLAVQNSGSQPRAYVKLGGGGSESLLGEGLADHLYGGAGNDVLNGQGGNDYLEGNADNDTLDGGTGNDKLLGGRGTDTYVFTGNWGADEIVDADGTGTLQIEGLTGGLPQGKKWVDNVFRSADQLVLYKLVDQGSGRRDVVISFEGRADTITLRSWVNGQFGITLDAVTTVPATSNTASGSFIKKLDTNGTTFVLDAFGNYVSDGVLTTEPDSLIGTAAADRMIADVGNDALMGGAGDDLLEGGDGSDLLLGGAGADNLQGGAGNDFIFGSGEGAVSLAERRAGTQPVADGPELGRGFGWVVYDQPGVDANGNKVWITAGPSASSVSSDAGNVIDGGAGDDRIVAGLGDDLVQGGADNDLITGMAGDDMLDGGAGNDSIEGDATDLQGYISSTPGVQHGNDIIDGGAGDDRLTGDGGDDLLYGGADNDSLWGDASNVRDAPAQFHGRDYLDGGEGNDYLAGGGSDDELDGGNGNDNLWGDDSEQALPLTAHGDDTLDGDAGNDTLAGAGGSDLLLGGSGDDALFGDASEDFVPLAGHGDDYLDGQDGNDTLYGGGGDDVVVGGTGNDQLEGGVGDDVIDGGAGTDVLKGGDGNDTYVLRLGEMPISGQGYSEVIDDTSGTDRVVLEGVPESGIATVSAFADALIIQSTSAEQVFIRQGAAGSVESYELGDGQRLSTSEMVGRFSQDVIETTLSNGARMALGGRRNDVLSVSGGRAVLSGGWGDDTLTALGGGNSYKFSRGDGADTISDGAMSGGSLGLDGASCIFFGETIAAADIQLSFQGTRLVLQTEPASSDAISIEGFNRSDALTQLAIDEFAFDGVGSLTLAQLLARGFDLVGTVGNDVLFGSSISDRFDGGTGDDSFDGGTGADTYRWGIGYGRDTVTDADANFATADTLQIDGALAPSDLVLQRSGNDLIVRSRTTTDQITVIDQYAGTGVEGISFGGGLVWTRVDIDANLSNDLSEGPDVFTGTVGADVISGLDGNDTISGLAGSDVIDGGNGHDSLSGGDGDDTLFGSAGTDMLAGAAGSDVLDGGAGDDNLSGGTGDNVYRFGRGDGQDLITWMSNSSGAMNTLEFKDEITPADLTLVQYGFAGDLVVRIAGTTDQVTVGGFFQGPDAGATPSTVQGFHFLDGTVWDARAILSRAFQGTTAADSIKGTTADDTISGGAGADLLNGDAGDDLLDGGAGVDTLQGDSGNDTLIGGEYMTGAAGNDTYVITAWPNAALTVHDSSGALDVLVLPAEATPTTVEIDLAYSNSSRTYDALSITLPWCPAIQVEGFYGSATADSVEEVRFADGTVWTRWDLSARLRSGRLSDADDQAVLGFRWSDLLDGKGGNDLISGMLGDDSLLGGAGQDTLYGSEGHDTVSGNSGDDELYGDSYWWTDTGDGNDSIAGGDGNDTLYGTGGHDTLEGAAGTDVLFGGEGDDAFLFGAGSGDDKLYEQSGADRVVLAADVLPSDVSVVRHGDDLVLAVNGSATQLWLMGQAGPNWNSCVERVEFADQTVWLQSDLLSLASGTGTANSTTGTADNDNYAVDHPSDVIVESAGQGVDFVMSSVNFTLPNEVENLTLTGLLNTHGVGNQLANQLTGNAGNNTLVSGAGSGTDTLAGGDGDDVYDLQKFYSWTAGPTTNADVVVELGGGGTDTVLSDAYHYTLETNVEHLVSTAVDSWNLGGKPLAALIHGNVGDNAIDASIRLSTTRIDGGAGNDTMHGGTGNDTYVVDSVGDVVFEAAQNTSVDTIESSVDWALVAGIENLTLVGTVATGGIGTSAANVLDGSAYTNAAGTQTWAVNQLTGLAGDDIYLIDASDSVTEAINGGFDKVIVAAGSVGTYALATYTNVEALQLGQAVNHSNIQGTDAAEQLYGNTYSNIIVGGAGDDALVDAVWPAGTLSYGPGDWDRLEGGDGNDSLLSTSGTDVLDGGIGNDVLTIKNSTSSTVEFGSGHDVVHYQSASGISVRINGALSVDSLQVQREGEALRLSFAGGLHSLNLENFYQSVASPLQAGGYSECTFADGTVLSADNLAVLCVNGIGSPGTDQRDVLIGTPEGDTLAALADADLVLGRDGDDVIAGGTGDDTILGGIGADAVQGNDGDDYVRGEDGSDSLDGALGNDSLYGGDGIDLLFGGDGDDSLSGDAGSDALQGDAGLDLLDGGEGDDLLTGGDGIDTLRGGAGFDTLVGADGSDVIDPGSGFDVIRLGRGSGADRVTGYDAGGDEILFDEGVAPTDLLLSYSGSDLLITIAGTADSLRVEQFVNYWNQVSLRFADGTTWTSYKIWEVLTTVHGTEAADVLTGANGSDRLYARGGNDTLDGRDGHDLLDGGVGDDTLTGGTGYDTLDGGPGIDRMVGGGDSDFYLVDNAADLIVEVSGGGDYDWVEASVAYTLPSFVEGLELTGIGNISGTGNSLDNSIEGNAGNNTLTGGAGADELYDYDGGADSLNGGTGADDMEGGPGDDTYVVDSAQDAVYEYELEGNDLVQASVSYVLPDEVERLTLTGGSALSGEGNLAANAITGNTAANVLRGHAGDDTLSGGTGADSMYGGLGNDSYVVDNAADLVSELAGEGTDSVSSSATYTLAADVENLTLTGSSALKGTGNALDNLLSGNTGANSITGGAGNDTINGGSGNDTMLGGTGDDTYFANVATDVVTEAVNEGIDTVNSSATLTLSANVENLTLTGTSALNGTGNTLANVLIGNSGSNLLTGGDGNDTIDGGMGNDTMVGGIGNDTFYVDVSTDVITEAAGAGTDTVMSGVTLSLGSNLENLTLTGSNFVNGTGNTLNNTLTGNSVANTLSGGEGNDTYIGAAGNDTVTDSSTTSADVYRWGIGAGNDSISDAGGADRIEIAAGAVSSQVTLTRSGNNLQVGITGATDVLTVLNWYTATANKIEEIKLADGTIIGAGAAPMSVVTGIAASTSLLVDAMAQFDAPAAGDMPLERRAWFEQPMLAVGSL</sequence>
<comment type="caution">
    <text evidence="6">The sequence shown here is derived from an EMBL/GenBank/DDBJ whole genome shotgun (WGS) entry which is preliminary data.</text>
</comment>
<dbReference type="Gene3D" id="3.40.50.1820">
    <property type="entry name" value="alpha/beta hydrolase"/>
    <property type="match status" value="1"/>
</dbReference>
<evidence type="ECO:0000256" key="1">
    <source>
        <dbReference type="ARBA" id="ARBA00004613"/>
    </source>
</evidence>
<evidence type="ECO:0000259" key="5">
    <source>
        <dbReference type="Pfam" id="PF06594"/>
    </source>
</evidence>
<feature type="domain" description="Haemolysin-type calcium binding-related" evidence="5">
    <location>
        <begin position="2724"/>
        <end position="2759"/>
    </location>
</feature>
<dbReference type="Pfam" id="PF00353">
    <property type="entry name" value="HemolysinCabind"/>
    <property type="match status" value="32"/>
</dbReference>
<keyword evidence="7" id="KW-1185">Reference proteome</keyword>
<protein>
    <submittedName>
        <fullName evidence="6">Ca2+-binding RTX toxin-like protein</fullName>
    </submittedName>
</protein>
<dbReference type="InterPro" id="IPR029058">
    <property type="entry name" value="AB_hydrolase_fold"/>
</dbReference>
<proteinExistence type="predicted"/>
<organism evidence="6 7">
    <name type="scientific">Rivibacter subsaxonicus</name>
    <dbReference type="NCBI Taxonomy" id="457575"/>
    <lineage>
        <taxon>Bacteria</taxon>
        <taxon>Pseudomonadati</taxon>
        <taxon>Pseudomonadota</taxon>
        <taxon>Betaproteobacteria</taxon>
        <taxon>Burkholderiales</taxon>
        <taxon>Rivibacter</taxon>
    </lineage>
</organism>
<dbReference type="OrthoDB" id="8622301at2"/>
<feature type="domain" description="Haemolysin-type calcium binding-related" evidence="5">
    <location>
        <begin position="1588"/>
        <end position="1631"/>
    </location>
</feature>
<dbReference type="InterPro" id="IPR018511">
    <property type="entry name" value="Hemolysin-typ_Ca-bd_CS"/>
</dbReference>
<dbReference type="InterPro" id="IPR011049">
    <property type="entry name" value="Serralysin-like_metalloprot_C"/>
</dbReference>
<feature type="domain" description="Haemolysin-type calcium binding-related" evidence="5">
    <location>
        <begin position="3344"/>
        <end position="3381"/>
    </location>
</feature>
<dbReference type="PANTHER" id="PTHR38340">
    <property type="entry name" value="S-LAYER PROTEIN"/>
    <property type="match status" value="1"/>
</dbReference>
<dbReference type="InterPro" id="IPR001343">
    <property type="entry name" value="Hemolysn_Ca-bd"/>
</dbReference>
<dbReference type="InterPro" id="IPR010566">
    <property type="entry name" value="Haemolys_ca-bd"/>
</dbReference>
<dbReference type="SUPFAM" id="SSF51120">
    <property type="entry name" value="beta-Roll"/>
    <property type="match status" value="21"/>
</dbReference>
<dbReference type="EMBL" id="SHKP01000004">
    <property type="protein sequence ID" value="RZU02313.1"/>
    <property type="molecule type" value="Genomic_DNA"/>
</dbReference>
<feature type="region of interest" description="Disordered" evidence="4">
    <location>
        <begin position="885"/>
        <end position="905"/>
    </location>
</feature>
<dbReference type="RefSeq" id="WP_130430085.1">
    <property type="nucleotide sequence ID" value="NZ_SHKP01000004.1"/>
</dbReference>
<feature type="domain" description="Haemolysin-type calcium binding-related" evidence="5">
    <location>
        <begin position="1767"/>
        <end position="1794"/>
    </location>
</feature>
<dbReference type="SUPFAM" id="SSF53474">
    <property type="entry name" value="alpha/beta-Hydrolases"/>
    <property type="match status" value="1"/>
</dbReference>
<dbReference type="Proteomes" id="UP000293671">
    <property type="component" value="Unassembled WGS sequence"/>
</dbReference>
<feature type="region of interest" description="Disordered" evidence="4">
    <location>
        <begin position="949"/>
        <end position="998"/>
    </location>
</feature>
<dbReference type="GO" id="GO:0005576">
    <property type="term" value="C:extracellular region"/>
    <property type="evidence" value="ECO:0007669"/>
    <property type="project" value="UniProtKB-SubCell"/>
</dbReference>
<dbReference type="GO" id="GO:0005509">
    <property type="term" value="F:calcium ion binding"/>
    <property type="evidence" value="ECO:0007669"/>
    <property type="project" value="InterPro"/>
</dbReference>
<gene>
    <name evidence="6" type="ORF">EV670_0336</name>
</gene>
<accession>A0A4Q7W006</accession>
<dbReference type="Gene3D" id="2.150.10.10">
    <property type="entry name" value="Serralysin-like metalloprotease, C-terminal"/>
    <property type="match status" value="19"/>
</dbReference>
<keyword evidence="2" id="KW-0964">Secreted</keyword>
<evidence type="ECO:0000256" key="2">
    <source>
        <dbReference type="ARBA" id="ARBA00022525"/>
    </source>
</evidence>
<dbReference type="InterPro" id="IPR050557">
    <property type="entry name" value="RTX_toxin/Mannuronan_C5-epim"/>
</dbReference>
<dbReference type="PRINTS" id="PR00313">
    <property type="entry name" value="CABNDNGRPT"/>
</dbReference>
<name>A0A4Q7W006_9BURK</name>
<evidence type="ECO:0000256" key="3">
    <source>
        <dbReference type="ARBA" id="ARBA00022837"/>
    </source>
</evidence>
<evidence type="ECO:0000313" key="7">
    <source>
        <dbReference type="Proteomes" id="UP000293671"/>
    </source>
</evidence>
<evidence type="ECO:0000313" key="6">
    <source>
        <dbReference type="EMBL" id="RZU02313.1"/>
    </source>
</evidence>
<dbReference type="PROSITE" id="PS00330">
    <property type="entry name" value="HEMOLYSIN_CALCIUM"/>
    <property type="match status" value="17"/>
</dbReference>
<evidence type="ECO:0000256" key="4">
    <source>
        <dbReference type="SAM" id="MobiDB-lite"/>
    </source>
</evidence>
<reference evidence="6 7" key="1">
    <citation type="submission" date="2019-02" db="EMBL/GenBank/DDBJ databases">
        <title>Genomic Encyclopedia of Type Strains, Phase IV (KMG-IV): sequencing the most valuable type-strain genomes for metagenomic binning, comparative biology and taxonomic classification.</title>
        <authorList>
            <person name="Goeker M."/>
        </authorList>
    </citation>
    <scope>NUCLEOTIDE SEQUENCE [LARGE SCALE GENOMIC DNA]</scope>
    <source>
        <strain evidence="6 7">DSM 19570</strain>
    </source>
</reference>